<evidence type="ECO:0000256" key="1">
    <source>
        <dbReference type="SAM" id="Phobius"/>
    </source>
</evidence>
<evidence type="ECO:0000313" key="2">
    <source>
        <dbReference type="EMBL" id="GGD22768.1"/>
    </source>
</evidence>
<evidence type="ECO:0000313" key="3">
    <source>
        <dbReference type="Proteomes" id="UP000625735"/>
    </source>
</evidence>
<dbReference type="RefSeq" id="WP_188361553.1">
    <property type="nucleotide sequence ID" value="NZ_BMFG01000003.1"/>
</dbReference>
<dbReference type="Proteomes" id="UP000625735">
    <property type="component" value="Unassembled WGS sequence"/>
</dbReference>
<feature type="transmembrane region" description="Helical" evidence="1">
    <location>
        <begin position="31"/>
        <end position="53"/>
    </location>
</feature>
<name>A0A917DBP0_9FLAO</name>
<reference evidence="2" key="2">
    <citation type="submission" date="2020-09" db="EMBL/GenBank/DDBJ databases">
        <authorList>
            <person name="Sun Q."/>
            <person name="Zhou Y."/>
        </authorList>
    </citation>
    <scope>NUCLEOTIDE SEQUENCE</scope>
    <source>
        <strain evidence="2">CGMCC 1.12506</strain>
    </source>
</reference>
<proteinExistence type="predicted"/>
<evidence type="ECO:0008006" key="4">
    <source>
        <dbReference type="Google" id="ProtNLM"/>
    </source>
</evidence>
<accession>A0A917DBP0</accession>
<dbReference type="AlphaFoldDB" id="A0A917DBP0"/>
<keyword evidence="1" id="KW-0472">Membrane</keyword>
<comment type="caution">
    <text evidence="2">The sequence shown here is derived from an EMBL/GenBank/DDBJ whole genome shotgun (WGS) entry which is preliminary data.</text>
</comment>
<dbReference type="EMBL" id="BMFG01000003">
    <property type="protein sequence ID" value="GGD22768.1"/>
    <property type="molecule type" value="Genomic_DNA"/>
</dbReference>
<sequence length="76" mass="8993">MKAFFEGIQYLFVDILFAPFDMFRSLELSNWWGANILNWIFMIVCAVAIVYWCKQLVAHQNNNEENQDTTAHSFLK</sequence>
<reference evidence="2" key="1">
    <citation type="journal article" date="2014" name="Int. J. Syst. Evol. Microbiol.">
        <title>Complete genome sequence of Corynebacterium casei LMG S-19264T (=DSM 44701T), isolated from a smear-ripened cheese.</title>
        <authorList>
            <consortium name="US DOE Joint Genome Institute (JGI-PGF)"/>
            <person name="Walter F."/>
            <person name="Albersmeier A."/>
            <person name="Kalinowski J."/>
            <person name="Ruckert C."/>
        </authorList>
    </citation>
    <scope>NUCLEOTIDE SEQUENCE</scope>
    <source>
        <strain evidence="2">CGMCC 1.12506</strain>
    </source>
</reference>
<dbReference type="InterPro" id="IPR045922">
    <property type="entry name" value="DUF6341"/>
</dbReference>
<organism evidence="2 3">
    <name type="scientific">Flavobacterium orientale</name>
    <dbReference type="NCBI Taxonomy" id="1756020"/>
    <lineage>
        <taxon>Bacteria</taxon>
        <taxon>Pseudomonadati</taxon>
        <taxon>Bacteroidota</taxon>
        <taxon>Flavobacteriia</taxon>
        <taxon>Flavobacteriales</taxon>
        <taxon>Flavobacteriaceae</taxon>
        <taxon>Flavobacterium</taxon>
    </lineage>
</organism>
<keyword evidence="3" id="KW-1185">Reference proteome</keyword>
<keyword evidence="1" id="KW-1133">Transmembrane helix</keyword>
<protein>
    <recommendedName>
        <fullName evidence="4">Uracil phosphoribosyltransferase</fullName>
    </recommendedName>
</protein>
<keyword evidence="1" id="KW-0812">Transmembrane</keyword>
<dbReference type="Pfam" id="PF19868">
    <property type="entry name" value="DUF6341"/>
    <property type="match status" value="1"/>
</dbReference>
<gene>
    <name evidence="2" type="ORF">GCM10011343_11200</name>
</gene>